<keyword evidence="17" id="KW-1185">Reference proteome</keyword>
<keyword evidence="4" id="KW-0256">Endoplasmic reticulum</keyword>
<evidence type="ECO:0000259" key="14">
    <source>
        <dbReference type="Pfam" id="PF23193"/>
    </source>
</evidence>
<dbReference type="InterPro" id="IPR056319">
    <property type="entry name" value="NOMO_7th"/>
</dbReference>
<sequence length="1167" mass="128713">MNELTLYFISLVTLLTNVRGDNVLGCGGFLKSHVPIDFSKVEVKLITKQGIVKDKTTAAPNNGYYFVPLYDKGEMLLELSPPPGWSFEPKNVALNIDGETDLCSQGKDINFIFKGFGITGKIDSLGSQATDAGPEGVTIKLESDDDIRTTISDKDGNFFFTPVYPKKYKVSITHPKWKIFKNSVEVVVTEGNTELPKNSLVIQGFDVSGQVKSEGESVKDTIVALLSPEKKSVPSIPNCSKEPLKGLNVKGNILCQVKTDEFGKFTFETLPNGQYYALLYYKTQNIYYKPEKIEFTVNNKDLELKEHFEIIGFSIAGKVLKQKGVPLKNAKVFLNEEEITETDSNGRYTLEKIKAGTYKLKAESENLQFDEISIPIDTSLPELPDIFPSAFKICGSVTSDRPQQINFVKVGSTKLLQTLSSAIDGTFCEYLSPGKYEVQVIVGSSDKEKGLQFYPLVQTIEVNSESLPNVVFSQLKSTISGKVMCLVPKDCEDLTVALKGGADNEFIVKVKSGSYSLSDMYPGTYEIRILSSKFCWESNVQNLIVDSEIVEAPPFIQKGYTVVFISSHNTQVTFKQPGQDKPTLFDIAKGRSNFCLQQSGDYLFTIQGCHSYHEQTVQYTTNADVNEIILTAKKHSLKLGIQADSDFGDVQVSVKIGTSKSEEVLRYMNNVYELEISLEPSENAVLVPQSDVLFFTPPILSVEGGDDCADLGAKFVAVKGQLFEGKVVPALAGVTVTVESADAEKLVMETDRNGAFKFPPLDGRKGYKISAVKESYVLTGPDQDGNFLAHKLAEVIVEVIDADNNPLAGVLLSLSGGDGYRKNLQSREDGKILFTSLSPSEYFLRPMMKEYQFEPASKIIPVKEGETVNVHLRAKRVAYSAYGQVMSLNGEPEVDMIIVAQGVGNCSEYSEETTCESSGHFRIRGLHPYCSYKVTVKDGQNDNVVVERSAPEFVEINSVTSDTTGLKLVVFRPATHMDILVKIHADNVEHYKSLKVKLTRELGSPAVLHTAKIDASSLKITNPINPGLLLHLPPVPVDGKPYSLQLESGLQAAKQQVHFFAADESFKYFEFEFRPKDGASEQRIKQTSPWSLVFIFAILVGAYNVELVANFLSDRFNFNASSLASLVSMPGAGAKPAPDYFDDAHIDQIVQSINNAKKKPKPKKLKI</sequence>
<comment type="subcellular location">
    <subcellularLocation>
        <location evidence="1">Endoplasmic reticulum membrane</location>
        <topology evidence="1">Single-pass type I membrane protein</topology>
    </subcellularLocation>
</comment>
<feature type="chain" id="PRO_5040395868" evidence="8">
    <location>
        <begin position="21"/>
        <end position="1167"/>
    </location>
</feature>
<dbReference type="Gene3D" id="2.60.40.1120">
    <property type="entry name" value="Carboxypeptidase-like, regulatory domain"/>
    <property type="match status" value="2"/>
</dbReference>
<protein>
    <submittedName>
        <fullName evidence="16">Uncharacterized protein</fullName>
    </submittedName>
</protein>
<dbReference type="Pfam" id="PF23194">
    <property type="entry name" value="NOMO_5th"/>
    <property type="match status" value="1"/>
</dbReference>
<evidence type="ECO:0000256" key="8">
    <source>
        <dbReference type="SAM" id="SignalP"/>
    </source>
</evidence>
<gene>
    <name evidence="16" type="ORF">PHYEVI_LOCUS1481</name>
</gene>
<dbReference type="EMBL" id="OU900103">
    <property type="protein sequence ID" value="CAG9855021.1"/>
    <property type="molecule type" value="Genomic_DNA"/>
</dbReference>
<dbReference type="GO" id="GO:0030246">
    <property type="term" value="F:carbohydrate binding"/>
    <property type="evidence" value="ECO:0007669"/>
    <property type="project" value="InterPro"/>
</dbReference>
<dbReference type="InterPro" id="IPR055073">
    <property type="entry name" value="NOMO1-like_9th"/>
</dbReference>
<dbReference type="InterPro" id="IPR051417">
    <property type="entry name" value="SDr/BOS_complex"/>
</dbReference>
<dbReference type="PANTHER" id="PTHR23303:SF14">
    <property type="entry name" value="BOS COMPLEX SUBUNIT NOMO1-RELATED"/>
    <property type="match status" value="1"/>
</dbReference>
<evidence type="ECO:0000259" key="9">
    <source>
        <dbReference type="Pfam" id="PF22898"/>
    </source>
</evidence>
<dbReference type="Pfam" id="PF23192">
    <property type="entry name" value="NOMO_12th"/>
    <property type="match status" value="1"/>
</dbReference>
<feature type="domain" description="NOMO third transthyretin-like" evidence="14">
    <location>
        <begin position="229"/>
        <end position="308"/>
    </location>
</feature>
<dbReference type="InterPro" id="IPR055074">
    <property type="entry name" value="NOMO1-3_2nd"/>
</dbReference>
<evidence type="ECO:0000256" key="2">
    <source>
        <dbReference type="ARBA" id="ARBA00022692"/>
    </source>
</evidence>
<dbReference type="InterPro" id="IPR008969">
    <property type="entry name" value="CarboxyPept-like_regulatory"/>
</dbReference>
<evidence type="ECO:0000259" key="11">
    <source>
        <dbReference type="Pfam" id="PF22904"/>
    </source>
</evidence>
<dbReference type="SUPFAM" id="SSF49464">
    <property type="entry name" value="Carboxypeptidase regulatory domain-like"/>
    <property type="match status" value="1"/>
</dbReference>
<dbReference type="Pfam" id="PF23193">
    <property type="entry name" value="NOMO_3rd"/>
    <property type="match status" value="1"/>
</dbReference>
<dbReference type="OrthoDB" id="10263633at2759"/>
<feature type="domain" description="NOMO-like N-terminal beta-sandwich" evidence="9">
    <location>
        <begin position="27"/>
        <end position="111"/>
    </location>
</feature>
<accession>A0A9N9XKE1</accession>
<evidence type="ECO:0000256" key="6">
    <source>
        <dbReference type="ARBA" id="ARBA00023136"/>
    </source>
</evidence>
<reference evidence="16" key="1">
    <citation type="submission" date="2022-01" db="EMBL/GenBank/DDBJ databases">
        <authorList>
            <person name="King R."/>
        </authorList>
    </citation>
    <scope>NUCLEOTIDE SEQUENCE</scope>
</reference>
<dbReference type="Proteomes" id="UP001153712">
    <property type="component" value="Chromosome 10"/>
</dbReference>
<evidence type="ECO:0000313" key="17">
    <source>
        <dbReference type="Proteomes" id="UP001153712"/>
    </source>
</evidence>
<evidence type="ECO:0000256" key="3">
    <source>
        <dbReference type="ARBA" id="ARBA00022729"/>
    </source>
</evidence>
<feature type="signal peptide" evidence="8">
    <location>
        <begin position="1"/>
        <end position="20"/>
    </location>
</feature>
<name>A0A9N9XKE1_PHYSR</name>
<dbReference type="Pfam" id="PF22902">
    <property type="entry name" value="NOMO1-like_9th"/>
    <property type="match status" value="1"/>
</dbReference>
<keyword evidence="3 8" id="KW-0732">Signal</keyword>
<feature type="domain" description="NOMO second beta-sandwich" evidence="11">
    <location>
        <begin position="113"/>
        <end position="202"/>
    </location>
</feature>
<feature type="transmembrane region" description="Helical" evidence="7">
    <location>
        <begin position="1090"/>
        <end position="1112"/>
    </location>
</feature>
<evidence type="ECO:0000256" key="4">
    <source>
        <dbReference type="ARBA" id="ARBA00022824"/>
    </source>
</evidence>
<evidence type="ECO:0000259" key="15">
    <source>
        <dbReference type="Pfam" id="PF23194"/>
    </source>
</evidence>
<organism evidence="16 17">
    <name type="scientific">Phyllotreta striolata</name>
    <name type="common">Striped flea beetle</name>
    <name type="synonym">Crioceris striolata</name>
    <dbReference type="NCBI Taxonomy" id="444603"/>
    <lineage>
        <taxon>Eukaryota</taxon>
        <taxon>Metazoa</taxon>
        <taxon>Ecdysozoa</taxon>
        <taxon>Arthropoda</taxon>
        <taxon>Hexapoda</taxon>
        <taxon>Insecta</taxon>
        <taxon>Pterygota</taxon>
        <taxon>Neoptera</taxon>
        <taxon>Endopterygota</taxon>
        <taxon>Coleoptera</taxon>
        <taxon>Polyphaga</taxon>
        <taxon>Cucujiformia</taxon>
        <taxon>Chrysomeloidea</taxon>
        <taxon>Chrysomelidae</taxon>
        <taxon>Galerucinae</taxon>
        <taxon>Alticini</taxon>
        <taxon>Phyllotreta</taxon>
    </lineage>
</organism>
<feature type="domain" description="NOMO seventh transthyretin-like" evidence="12">
    <location>
        <begin position="562"/>
        <end position="634"/>
    </location>
</feature>
<dbReference type="GO" id="GO:0005789">
    <property type="term" value="C:endoplasmic reticulum membrane"/>
    <property type="evidence" value="ECO:0007669"/>
    <property type="project" value="UniProtKB-SubCell"/>
</dbReference>
<dbReference type="AlphaFoldDB" id="A0A9N9XKE1"/>
<evidence type="ECO:0000259" key="12">
    <source>
        <dbReference type="Pfam" id="PF23141"/>
    </source>
</evidence>
<dbReference type="PANTHER" id="PTHR23303">
    <property type="entry name" value="CARBOXYPEPTIDASE REGULATORY REGION-CONTAINING"/>
    <property type="match status" value="1"/>
</dbReference>
<keyword evidence="5 7" id="KW-1133">Transmembrane helix</keyword>
<feature type="domain" description="NOMO-like ninth beta-sandwich" evidence="10">
    <location>
        <begin position="719"/>
        <end position="789"/>
    </location>
</feature>
<evidence type="ECO:0000256" key="7">
    <source>
        <dbReference type="SAM" id="Phobius"/>
    </source>
</evidence>
<feature type="domain" description="NOMO fifth transthyretin-like" evidence="15">
    <location>
        <begin position="392"/>
        <end position="472"/>
    </location>
</feature>
<dbReference type="Pfam" id="PF22898">
    <property type="entry name" value="NOMO1-like_1st"/>
    <property type="match status" value="1"/>
</dbReference>
<keyword evidence="2 7" id="KW-0812">Transmembrane</keyword>
<keyword evidence="6 7" id="KW-0472">Membrane</keyword>
<evidence type="ECO:0000256" key="1">
    <source>
        <dbReference type="ARBA" id="ARBA00004115"/>
    </source>
</evidence>
<dbReference type="InterPro" id="IPR055075">
    <property type="entry name" value="NOMO-like_N"/>
</dbReference>
<dbReference type="SUPFAM" id="SSF49452">
    <property type="entry name" value="Starch-binding domain-like"/>
    <property type="match status" value="2"/>
</dbReference>
<evidence type="ECO:0000259" key="10">
    <source>
        <dbReference type="Pfam" id="PF22902"/>
    </source>
</evidence>
<proteinExistence type="predicted"/>
<dbReference type="Pfam" id="PF22904">
    <property type="entry name" value="NOMO1-like_2nd"/>
    <property type="match status" value="1"/>
</dbReference>
<dbReference type="InterPro" id="IPR056191">
    <property type="entry name" value="NOMO_12th"/>
</dbReference>
<dbReference type="InterPro" id="IPR013784">
    <property type="entry name" value="Carb-bd-like_fold"/>
</dbReference>
<evidence type="ECO:0000259" key="13">
    <source>
        <dbReference type="Pfam" id="PF23192"/>
    </source>
</evidence>
<evidence type="ECO:0000256" key="5">
    <source>
        <dbReference type="ARBA" id="ARBA00022989"/>
    </source>
</evidence>
<evidence type="ECO:0000313" key="16">
    <source>
        <dbReference type="EMBL" id="CAG9855021.1"/>
    </source>
</evidence>
<dbReference type="InterPro" id="IPR056190">
    <property type="entry name" value="NOMO_5th"/>
</dbReference>
<dbReference type="Pfam" id="PF13620">
    <property type="entry name" value="CarboxypepD_reg"/>
    <property type="match status" value="1"/>
</dbReference>
<dbReference type="InterPro" id="IPR056189">
    <property type="entry name" value="NOMO_3rd"/>
</dbReference>
<feature type="domain" description="NOMO C-terminal transthyretin-like" evidence="13">
    <location>
        <begin position="975"/>
        <end position="1075"/>
    </location>
</feature>
<dbReference type="Pfam" id="PF23141">
    <property type="entry name" value="Ig_NOMO"/>
    <property type="match status" value="1"/>
</dbReference>